<gene>
    <name evidence="2" type="ORF">MCOS_LOCUS8006</name>
</gene>
<dbReference type="STRING" id="53468.A0A0R3UKA9"/>
<evidence type="ECO:0000256" key="1">
    <source>
        <dbReference type="SAM" id="SignalP"/>
    </source>
</evidence>
<dbReference type="GO" id="GO:0016323">
    <property type="term" value="C:basolateral plasma membrane"/>
    <property type="evidence" value="ECO:0007669"/>
    <property type="project" value="TreeGrafter"/>
</dbReference>
<dbReference type="InterPro" id="IPR011030">
    <property type="entry name" value="Lipovitellin_superhlx_dom"/>
</dbReference>
<dbReference type="PANTHER" id="PTHR13024">
    <property type="entry name" value="MICROSOMAL TRIGLYCERIDE TRANSFER PROTEIN, LARGE SUBUNIT"/>
    <property type="match status" value="1"/>
</dbReference>
<proteinExistence type="predicted"/>
<dbReference type="Proteomes" id="UP000267029">
    <property type="component" value="Unassembled WGS sequence"/>
</dbReference>
<dbReference type="GO" id="GO:0042157">
    <property type="term" value="P:lipoprotein metabolic process"/>
    <property type="evidence" value="ECO:0007669"/>
    <property type="project" value="TreeGrafter"/>
</dbReference>
<keyword evidence="1" id="KW-0732">Signal</keyword>
<dbReference type="OrthoDB" id="5865932at2759"/>
<dbReference type="GO" id="GO:0005783">
    <property type="term" value="C:endoplasmic reticulum"/>
    <property type="evidence" value="ECO:0007669"/>
    <property type="project" value="TreeGrafter"/>
</dbReference>
<sequence length="1065" mass="117043">MHLILYTGLAALALLSFHCCQGENAPPRDIHVYSYISTVTAPDQKEFAQSVKGHVLVSLRGMAPRRKPSGAVGPAQQLLVQILLSLETSPGPFAGLLLLDSHGLAERLLLPPSTNSSDTRVNFLKAVASVFSYHKTFEPGVEYDASGRCGTFYGEVANPDVGSLDPRKILVVDKQKLQCEPIGQPIDAGVWSVSPILRDKRVTHSWMRYYIRRDTGLLQKAMTFEEHKITFALDGDVSGRSELSVSGEQMLELLDDESKERKTVLAKLSGLMKTSTSTQLSSVNFHSSVVPCDNVGLNTTITVTSRRLLRKLLRAVMRNSMYTFQIASDILGKGFQVEHLALEVPRQLGSSGCGIQSVAFEAETLNSPNVALSLSLLQEKLRGFEKVIDQPARISSAHASLQLIRFLRCLPSDLITVQTVSTALGFIPTSNKDLHRQVESGWHNQLTDIVVNCGTELCLELLRQRLVKVTELAAFSKLGTAAPREVRPARTYLLSQLWPALAHISNPSLKMFRELFALCYHSLPAMEKVFLANELESDSPYTCLLTISTIASRFRGRYNEERLLFSKVAEILASFITLDDKEYVDNQFTRTKLLAAFTAAEQVKAASLSEPLLSLVQNSKIPSVLRAAGLKALGNLAFSDDTTAIATIVTKLYDIIDSPARGPLFARSEDELIVKFGAFSVLLNIEAPAPQLARILSRFGSKRQWSLVASCRRLVDSWCAEELLPEETCQCIRRGGLLRTGSKKQPQVCSPGLAAGWSGLAGTKAAGEINLISGDLVDHRPTFLSDYSLQWVCGPHGEFRSSNLAINLIGAESEAKLMSFNFYADQLATLMGKDDTSASPWLSVGFSLLRGTIPPRQIFSGSLTEIWSILTTTPNQPTPFFLTLRLPVDVRRYIPLSSGWVLRNDMLGVTSMELSGALKSSVWSQSGSSLIRTRAAVAIENLVTLVPSRNNDNTNLPVVTLVNGMGSAARLDFVIQLEMGGLPDSICMLFRREKTTPILRWTGEHVDAPVLRQRENLLRPLPKPEEGSNKHYVLTQSLRLPPASYFLGAANAARCRTMEISDGWN</sequence>
<feature type="chain" id="PRO_5030017549" description="Vitellogenin domain-containing protein" evidence="1">
    <location>
        <begin position="23"/>
        <end position="1065"/>
    </location>
</feature>
<dbReference type="GO" id="GO:0005548">
    <property type="term" value="F:phospholipid transporter activity"/>
    <property type="evidence" value="ECO:0007669"/>
    <property type="project" value="InterPro"/>
</dbReference>
<dbReference type="InterPro" id="IPR039988">
    <property type="entry name" value="MTTP"/>
</dbReference>
<reference evidence="2 3" key="1">
    <citation type="submission" date="2018-10" db="EMBL/GenBank/DDBJ databases">
        <authorList>
            <consortium name="Pathogen Informatics"/>
        </authorList>
    </citation>
    <scope>NUCLEOTIDE SEQUENCE [LARGE SCALE GENOMIC DNA]</scope>
</reference>
<evidence type="ECO:0000313" key="3">
    <source>
        <dbReference type="Proteomes" id="UP000267029"/>
    </source>
</evidence>
<evidence type="ECO:0000313" key="2">
    <source>
        <dbReference type="EMBL" id="VDD82003.1"/>
    </source>
</evidence>
<dbReference type="AlphaFoldDB" id="A0A0R3UKA9"/>
<dbReference type="GO" id="GO:0005794">
    <property type="term" value="C:Golgi apparatus"/>
    <property type="evidence" value="ECO:0007669"/>
    <property type="project" value="TreeGrafter"/>
</dbReference>
<accession>A0A0R3UKA9</accession>
<dbReference type="EMBL" id="UXSR01005437">
    <property type="protein sequence ID" value="VDD82003.1"/>
    <property type="molecule type" value="Genomic_DNA"/>
</dbReference>
<protein>
    <recommendedName>
        <fullName evidence="4">Vitellogenin domain-containing protein</fullName>
    </recommendedName>
</protein>
<dbReference type="PANTHER" id="PTHR13024:SF0">
    <property type="entry name" value="MICROSOMAL TRIACYLGLYCEROL TRANSFER PROTEIN"/>
    <property type="match status" value="1"/>
</dbReference>
<feature type="signal peptide" evidence="1">
    <location>
        <begin position="1"/>
        <end position="22"/>
    </location>
</feature>
<name>A0A0R3UKA9_MESCO</name>
<dbReference type="Gene3D" id="1.25.10.20">
    <property type="entry name" value="Vitellinogen, superhelical"/>
    <property type="match status" value="1"/>
</dbReference>
<keyword evidence="3" id="KW-1185">Reference proteome</keyword>
<evidence type="ECO:0008006" key="4">
    <source>
        <dbReference type="Google" id="ProtNLM"/>
    </source>
</evidence>
<organism evidence="2 3">
    <name type="scientific">Mesocestoides corti</name>
    <name type="common">Flatworm</name>
    <dbReference type="NCBI Taxonomy" id="53468"/>
    <lineage>
        <taxon>Eukaryota</taxon>
        <taxon>Metazoa</taxon>
        <taxon>Spiralia</taxon>
        <taxon>Lophotrochozoa</taxon>
        <taxon>Platyhelminthes</taxon>
        <taxon>Cestoda</taxon>
        <taxon>Eucestoda</taxon>
        <taxon>Cyclophyllidea</taxon>
        <taxon>Mesocestoididae</taxon>
        <taxon>Mesocestoides</taxon>
    </lineage>
</organism>